<dbReference type="AlphaFoldDB" id="A0A3G9IUL1"/>
<dbReference type="SUPFAM" id="SSF46689">
    <property type="entry name" value="Homeodomain-like"/>
    <property type="match status" value="1"/>
</dbReference>
<reference evidence="6 7" key="1">
    <citation type="submission" date="2018-11" db="EMBL/GenBank/DDBJ databases">
        <title>Complete genome sequence of Nocardioides baekrokdamisoli strain KCTC 39748.</title>
        <authorList>
            <person name="Kang S.W."/>
            <person name="Lee K.C."/>
            <person name="Kim K.K."/>
            <person name="Kim J.S."/>
            <person name="Kim D.S."/>
            <person name="Ko S.H."/>
            <person name="Yang S.H."/>
            <person name="Shin Y.K."/>
            <person name="Lee J.S."/>
        </authorList>
    </citation>
    <scope>NUCLEOTIDE SEQUENCE [LARGE SCALE GENOMIC DNA]</scope>
    <source>
        <strain evidence="6 7">KCTC 39748</strain>
    </source>
</reference>
<sequence length="188" mass="20121">MPVEERREQLRSAALRLIGEQGYQGLTVEAIAAAAGVTKPVLYSAYPTVAALLKDLLDRTQNDALSQLLAAVTGPSMLPSQMTRAWLTIVREHPNTWAPILRIGPGTPDAVLQRIGQGRDTVTAALAQALAGAYGSDQMPRHLAAAQAFVAAAEHFGRSFVASPDSVDVDVVGQLFDDLVRGLRPRRD</sequence>
<evidence type="ECO:0000259" key="5">
    <source>
        <dbReference type="PROSITE" id="PS50977"/>
    </source>
</evidence>
<keyword evidence="1" id="KW-0805">Transcription regulation</keyword>
<dbReference type="InterPro" id="IPR050109">
    <property type="entry name" value="HTH-type_TetR-like_transc_reg"/>
</dbReference>
<dbReference type="PRINTS" id="PR00455">
    <property type="entry name" value="HTHTETR"/>
</dbReference>
<keyword evidence="3" id="KW-0804">Transcription</keyword>
<dbReference type="EMBL" id="AP019307">
    <property type="protein sequence ID" value="BBH17331.1"/>
    <property type="molecule type" value="Genomic_DNA"/>
</dbReference>
<protein>
    <submittedName>
        <fullName evidence="6">TetR family transcriptional regulator</fullName>
    </submittedName>
</protein>
<dbReference type="Proteomes" id="UP000271573">
    <property type="component" value="Chromosome"/>
</dbReference>
<dbReference type="PANTHER" id="PTHR30055">
    <property type="entry name" value="HTH-TYPE TRANSCRIPTIONAL REGULATOR RUTR"/>
    <property type="match status" value="1"/>
</dbReference>
<evidence type="ECO:0000256" key="1">
    <source>
        <dbReference type="ARBA" id="ARBA00023015"/>
    </source>
</evidence>
<organism evidence="6 7">
    <name type="scientific">Nocardioides baekrokdamisoli</name>
    <dbReference type="NCBI Taxonomy" id="1804624"/>
    <lineage>
        <taxon>Bacteria</taxon>
        <taxon>Bacillati</taxon>
        <taxon>Actinomycetota</taxon>
        <taxon>Actinomycetes</taxon>
        <taxon>Propionibacteriales</taxon>
        <taxon>Nocardioidaceae</taxon>
        <taxon>Nocardioides</taxon>
    </lineage>
</organism>
<feature type="domain" description="HTH tetR-type" evidence="5">
    <location>
        <begin position="4"/>
        <end position="64"/>
    </location>
</feature>
<gene>
    <name evidence="6" type="ORF">Back2_16180</name>
</gene>
<name>A0A3G9IUL1_9ACTN</name>
<dbReference type="InterPro" id="IPR001647">
    <property type="entry name" value="HTH_TetR"/>
</dbReference>
<evidence type="ECO:0000256" key="2">
    <source>
        <dbReference type="ARBA" id="ARBA00023125"/>
    </source>
</evidence>
<proteinExistence type="predicted"/>
<dbReference type="PANTHER" id="PTHR30055:SF234">
    <property type="entry name" value="HTH-TYPE TRANSCRIPTIONAL REGULATOR BETI"/>
    <property type="match status" value="1"/>
</dbReference>
<dbReference type="GO" id="GO:0003700">
    <property type="term" value="F:DNA-binding transcription factor activity"/>
    <property type="evidence" value="ECO:0007669"/>
    <property type="project" value="TreeGrafter"/>
</dbReference>
<feature type="DNA-binding region" description="H-T-H motif" evidence="4">
    <location>
        <begin position="27"/>
        <end position="46"/>
    </location>
</feature>
<accession>A0A3G9IUL1</accession>
<evidence type="ECO:0000256" key="4">
    <source>
        <dbReference type="PROSITE-ProRule" id="PRU00335"/>
    </source>
</evidence>
<evidence type="ECO:0000256" key="3">
    <source>
        <dbReference type="ARBA" id="ARBA00023163"/>
    </source>
</evidence>
<dbReference type="Pfam" id="PF00440">
    <property type="entry name" value="TetR_N"/>
    <property type="match status" value="1"/>
</dbReference>
<dbReference type="KEGG" id="nbe:Back2_16180"/>
<dbReference type="InterPro" id="IPR009057">
    <property type="entry name" value="Homeodomain-like_sf"/>
</dbReference>
<keyword evidence="2 4" id="KW-0238">DNA-binding</keyword>
<evidence type="ECO:0000313" key="6">
    <source>
        <dbReference type="EMBL" id="BBH17331.1"/>
    </source>
</evidence>
<keyword evidence="7" id="KW-1185">Reference proteome</keyword>
<dbReference type="PROSITE" id="PS50977">
    <property type="entry name" value="HTH_TETR_2"/>
    <property type="match status" value="1"/>
</dbReference>
<evidence type="ECO:0000313" key="7">
    <source>
        <dbReference type="Proteomes" id="UP000271573"/>
    </source>
</evidence>
<dbReference type="GO" id="GO:0000976">
    <property type="term" value="F:transcription cis-regulatory region binding"/>
    <property type="evidence" value="ECO:0007669"/>
    <property type="project" value="TreeGrafter"/>
</dbReference>
<dbReference type="Gene3D" id="1.10.357.10">
    <property type="entry name" value="Tetracycline Repressor, domain 2"/>
    <property type="match status" value="1"/>
</dbReference>